<evidence type="ECO:0000256" key="1">
    <source>
        <dbReference type="SAM" id="MobiDB-lite"/>
    </source>
</evidence>
<dbReference type="EMBL" id="MJMN01000013">
    <property type="protein sequence ID" value="OMG87992.1"/>
    <property type="molecule type" value="Genomic_DNA"/>
</dbReference>
<dbReference type="RefSeq" id="WP_076412041.1">
    <property type="nucleotide sequence ID" value="NZ_MJMN01000013.1"/>
</dbReference>
<accession>A0A1R1JUF2</accession>
<evidence type="ECO:0000313" key="3">
    <source>
        <dbReference type="Proteomes" id="UP000187251"/>
    </source>
</evidence>
<sequence>MTRDLFGHASVQASYRRTREAPDVARAPAPDAWQRSSSPQTFLFGQGRSFTREELLRTSGFHEAAKAYPDHEILVVFDTTTSRPFTYLVQVPRNHPSRLDADGMPDPARQPFWRHGEIIHLQSGRAPP</sequence>
<name>A0A1R1JUF2_ALCXX</name>
<feature type="region of interest" description="Disordered" evidence="1">
    <location>
        <begin position="17"/>
        <end position="38"/>
    </location>
</feature>
<evidence type="ECO:0000313" key="2">
    <source>
        <dbReference type="EMBL" id="OMG87992.1"/>
    </source>
</evidence>
<gene>
    <name evidence="2" type="ORF">BIZ92_10365</name>
</gene>
<dbReference type="OrthoDB" id="9989102at2"/>
<reference evidence="2 3" key="1">
    <citation type="submission" date="2016-09" db="EMBL/GenBank/DDBJ databases">
        <title>Phylogenomics of Achromobacter.</title>
        <authorList>
            <person name="Jeukens J."/>
            <person name="Freschi L."/>
            <person name="Vincent A.T."/>
            <person name="Emond-Rheault J.-G."/>
            <person name="Kukavica-Ibrulj I."/>
            <person name="Charette S.J."/>
            <person name="Levesque R.C."/>
        </authorList>
    </citation>
    <scope>NUCLEOTIDE SEQUENCE [LARGE SCALE GENOMIC DNA]</scope>
    <source>
        <strain evidence="2 3">AUS488</strain>
    </source>
</reference>
<dbReference type="AlphaFoldDB" id="A0A1R1JUF2"/>
<dbReference type="Proteomes" id="UP000187251">
    <property type="component" value="Unassembled WGS sequence"/>
</dbReference>
<organism evidence="2 3">
    <name type="scientific">Alcaligenes xylosoxydans xylosoxydans</name>
    <name type="common">Achromobacter xylosoxidans</name>
    <dbReference type="NCBI Taxonomy" id="85698"/>
    <lineage>
        <taxon>Bacteria</taxon>
        <taxon>Pseudomonadati</taxon>
        <taxon>Pseudomonadota</taxon>
        <taxon>Betaproteobacteria</taxon>
        <taxon>Burkholderiales</taxon>
        <taxon>Alcaligenaceae</taxon>
        <taxon>Achromobacter</taxon>
    </lineage>
</organism>
<comment type="caution">
    <text evidence="2">The sequence shown here is derived from an EMBL/GenBank/DDBJ whole genome shotgun (WGS) entry which is preliminary data.</text>
</comment>
<proteinExistence type="predicted"/>
<protein>
    <submittedName>
        <fullName evidence="2">Uncharacterized protein</fullName>
    </submittedName>
</protein>